<dbReference type="Proteomes" id="UP000252100">
    <property type="component" value="Chromosome"/>
</dbReference>
<dbReference type="AlphaFoldDB" id="A0A345C2I0"/>
<reference evidence="1 2" key="1">
    <citation type="journal article" date="2018" name="J. Microbiol.">
        <title>Salicibibacter kimchii gen. nov., sp. nov., a moderately halophilic and alkalitolerant bacterium in the family Bacillaceae, isolated from kimchi.</title>
        <authorList>
            <person name="Jang J.Y."/>
            <person name="Oh Y.J."/>
            <person name="Lim S.K."/>
            <person name="Park H.K."/>
            <person name="Lee C."/>
            <person name="Kim J.Y."/>
            <person name="Lee M.A."/>
            <person name="Choi H.J."/>
        </authorList>
    </citation>
    <scope>NUCLEOTIDE SEQUENCE [LARGE SCALE GENOMIC DNA]</scope>
    <source>
        <strain evidence="1 2">NKC1-1</strain>
    </source>
</reference>
<protein>
    <submittedName>
        <fullName evidence="1">Uncharacterized protein</fullName>
    </submittedName>
</protein>
<name>A0A345C2I0_9BACI</name>
<evidence type="ECO:0000313" key="2">
    <source>
        <dbReference type="Proteomes" id="UP000252100"/>
    </source>
</evidence>
<dbReference type="EMBL" id="CP031092">
    <property type="protein sequence ID" value="AXF57411.1"/>
    <property type="molecule type" value="Genomic_DNA"/>
</dbReference>
<sequence length="100" mass="11888">MDLKQEMFELDSTLGHIDVEVDKILQIKYALNMLVQSHFESNEVRSIEKPEYMEIRNQIMILDDLLEYVSRDLERASATVNLQKDYLWRELVTKDAHSKE</sequence>
<evidence type="ECO:0000313" key="1">
    <source>
        <dbReference type="EMBL" id="AXF57411.1"/>
    </source>
</evidence>
<accession>A0A345C2I0</accession>
<dbReference type="RefSeq" id="WP_114375212.1">
    <property type="nucleotide sequence ID" value="NZ_CP031092.1"/>
</dbReference>
<dbReference type="KEGG" id="rue:DT065_16420"/>
<proteinExistence type="predicted"/>
<organism evidence="1 2">
    <name type="scientific">Salicibibacter kimchii</name>
    <dbReference type="NCBI Taxonomy" id="2099786"/>
    <lineage>
        <taxon>Bacteria</taxon>
        <taxon>Bacillati</taxon>
        <taxon>Bacillota</taxon>
        <taxon>Bacilli</taxon>
        <taxon>Bacillales</taxon>
        <taxon>Bacillaceae</taxon>
        <taxon>Salicibibacter</taxon>
    </lineage>
</organism>
<gene>
    <name evidence="1" type="ORF">DT065_16420</name>
</gene>
<keyword evidence="2" id="KW-1185">Reference proteome</keyword>